<gene>
    <name evidence="2" type="ORF">BFC17_10740</name>
</gene>
<proteinExistence type="predicted"/>
<evidence type="ECO:0008006" key="4">
    <source>
        <dbReference type="Google" id="ProtNLM"/>
    </source>
</evidence>
<organism evidence="2 3">
    <name type="scientific">Alteromonas lipolytica</name>
    <dbReference type="NCBI Taxonomy" id="1856405"/>
    <lineage>
        <taxon>Bacteria</taxon>
        <taxon>Pseudomonadati</taxon>
        <taxon>Pseudomonadota</taxon>
        <taxon>Gammaproteobacteria</taxon>
        <taxon>Alteromonadales</taxon>
        <taxon>Alteromonadaceae</taxon>
        <taxon>Alteromonas/Salinimonas group</taxon>
        <taxon>Alteromonas</taxon>
    </lineage>
</organism>
<name>A0A1E8FIJ7_9ALTE</name>
<evidence type="ECO:0000313" key="3">
    <source>
        <dbReference type="Proteomes" id="UP000176037"/>
    </source>
</evidence>
<dbReference type="Pfam" id="PF11042">
    <property type="entry name" value="DUF2750"/>
    <property type="match status" value="1"/>
</dbReference>
<keyword evidence="3" id="KW-1185">Reference proteome</keyword>
<dbReference type="InterPro" id="IPR021284">
    <property type="entry name" value="DUF2750"/>
</dbReference>
<feature type="region of interest" description="Disordered" evidence="1">
    <location>
        <begin position="1"/>
        <end position="25"/>
    </location>
</feature>
<evidence type="ECO:0000256" key="1">
    <source>
        <dbReference type="SAM" id="MobiDB-lite"/>
    </source>
</evidence>
<sequence>MSETGIIGQHLTQHNDTMSEQAQHESQLPARERAELLIDRVLENQFIWGLMGTEGWVMVDSETQTCLPLWPDEASVAFWQRKDLPDSKPQAIPLQEFTATWLPGLKKNQIAVMLFPSGSLREGIVTSADELLLQLADDNE</sequence>
<protein>
    <recommendedName>
        <fullName evidence="4">DUF2750 domain-containing protein</fullName>
    </recommendedName>
</protein>
<dbReference type="EMBL" id="MJIC01000006">
    <property type="protein sequence ID" value="OFI35755.1"/>
    <property type="molecule type" value="Genomic_DNA"/>
</dbReference>
<comment type="caution">
    <text evidence="2">The sequence shown here is derived from an EMBL/GenBank/DDBJ whole genome shotgun (WGS) entry which is preliminary data.</text>
</comment>
<dbReference type="Proteomes" id="UP000176037">
    <property type="component" value="Unassembled WGS sequence"/>
</dbReference>
<evidence type="ECO:0000313" key="2">
    <source>
        <dbReference type="EMBL" id="OFI35755.1"/>
    </source>
</evidence>
<accession>A0A1E8FIJ7</accession>
<feature type="compositionally biased region" description="Polar residues" evidence="1">
    <location>
        <begin position="10"/>
        <end position="25"/>
    </location>
</feature>
<dbReference type="AlphaFoldDB" id="A0A1E8FIJ7"/>
<reference evidence="2 3" key="1">
    <citation type="submission" date="2016-09" db="EMBL/GenBank/DDBJ databases">
        <title>Alteromonas lipolytica, a new species isolated from sea water.</title>
        <authorList>
            <person name="Wu Y.-H."/>
            <person name="Cheng H."/>
            <person name="Xu X.-W."/>
        </authorList>
    </citation>
    <scope>NUCLEOTIDE SEQUENCE [LARGE SCALE GENOMIC DNA]</scope>
    <source>
        <strain evidence="2 3">JW12</strain>
    </source>
</reference>
<dbReference type="STRING" id="1856405.BFC17_10740"/>